<evidence type="ECO:0000313" key="2">
    <source>
        <dbReference type="Proteomes" id="UP000203302"/>
    </source>
</evidence>
<name>A0A1B2ID52_9CAUD</name>
<dbReference type="EMBL" id="KX397368">
    <property type="protein sequence ID" value="ANZ49203.1"/>
    <property type="molecule type" value="Genomic_DNA"/>
</dbReference>
<reference evidence="2" key="1">
    <citation type="submission" date="2016-06" db="EMBL/GenBank/DDBJ databases">
        <authorList>
            <person name="Berg J.A."/>
            <person name="Grossarth S.E."/>
            <person name="Jarvis T.M."/>
            <person name="Merrill B.D."/>
            <person name="Breakwell D.P."/>
            <person name="Hope S."/>
            <person name="Grose J.H."/>
        </authorList>
    </citation>
    <scope>NUCLEOTIDE SEQUENCE [LARGE SCALE GENOMIC DNA]</scope>
</reference>
<dbReference type="Proteomes" id="UP000203302">
    <property type="component" value="Segment"/>
</dbReference>
<dbReference type="GeneID" id="29069243"/>
<accession>A0A1B2ID52</accession>
<evidence type="ECO:0000313" key="1">
    <source>
        <dbReference type="EMBL" id="ANZ49203.1"/>
    </source>
</evidence>
<protein>
    <submittedName>
        <fullName evidence="1">Uncharacterized protein</fullName>
    </submittedName>
</protein>
<dbReference type="KEGG" id="vg:29069243"/>
<sequence>MDVIDFEQLPQHDFDLGVRDMDCGFEEKARALFQKYGELIMGTDHPDITLDEFEKLIVGLITTRAQDRALLNELNFTTVSPADAAGILSQSIVPNDEILDKVAELRGPFDTAVEDYAQQLAESEYAMVAPEGEQLPSDEQTETARLRLARYVITSVLVDDREDCQL</sequence>
<dbReference type="RefSeq" id="YP_009293089.1">
    <property type="nucleotide sequence ID" value="NC_031127.1"/>
</dbReference>
<proteinExistence type="predicted"/>
<dbReference type="OrthoDB" id="19468at10239"/>
<organism evidence="1 2">
    <name type="scientific">Erwinia phage vB_EamM_Huxley</name>
    <dbReference type="NCBI Taxonomy" id="1883373"/>
    <lineage>
        <taxon>Viruses</taxon>
        <taxon>Duplodnaviria</taxon>
        <taxon>Heunggongvirae</taxon>
        <taxon>Uroviricota</taxon>
        <taxon>Caudoviricetes</taxon>
        <taxon>Chimalliviridae</taxon>
        <taxon>Machinavirus</taxon>
        <taxon>Machinavirus machina</taxon>
    </lineage>
</organism>
<gene>
    <name evidence="1" type="ORF">HUXLEY_121</name>
</gene>